<dbReference type="RefSeq" id="WP_245906790.1">
    <property type="nucleotide sequence ID" value="NZ_DAIMVG010000094.1"/>
</dbReference>
<dbReference type="InterPro" id="IPR050832">
    <property type="entry name" value="Bact_Acetyltransf"/>
</dbReference>
<dbReference type="CDD" id="cd04301">
    <property type="entry name" value="NAT_SF"/>
    <property type="match status" value="1"/>
</dbReference>
<dbReference type="PANTHER" id="PTHR43877">
    <property type="entry name" value="AMINOALKYLPHOSPHONATE N-ACETYLTRANSFERASE-RELATED-RELATED"/>
    <property type="match status" value="1"/>
</dbReference>
<keyword evidence="5" id="KW-1185">Reference proteome</keyword>
<dbReference type="Pfam" id="PF00583">
    <property type="entry name" value="Acetyltransf_1"/>
    <property type="match status" value="1"/>
</dbReference>
<evidence type="ECO:0000256" key="1">
    <source>
        <dbReference type="ARBA" id="ARBA00022679"/>
    </source>
</evidence>
<dbReference type="Proteomes" id="UP000247555">
    <property type="component" value="Unassembled WGS sequence"/>
</dbReference>
<dbReference type="PROSITE" id="PS51186">
    <property type="entry name" value="GNAT"/>
    <property type="match status" value="1"/>
</dbReference>
<evidence type="ECO:0000313" key="4">
    <source>
        <dbReference type="EMBL" id="PXX81197.1"/>
    </source>
</evidence>
<keyword evidence="2" id="KW-0012">Acyltransferase</keyword>
<comment type="caution">
    <text evidence="4">The sequence shown here is derived from an EMBL/GenBank/DDBJ whole genome shotgun (WGS) entry which is preliminary data.</text>
</comment>
<sequence length="151" mass="16803">MVALRVVPVTDEAGQIIEPALLAAAGEVHRQLRPMLPEDYPAKMARVFAGGARMVVAVHDGRVLGLALYRLYENTYENLRLYVDDLVTDQATRSQGVGGALLDWCETLARSRGAEWLALDSGTWRTDAHRLYFRKGMVISSFHFTRKLADG</sequence>
<proteinExistence type="predicted"/>
<reference evidence="4 5" key="1">
    <citation type="submission" date="2018-05" db="EMBL/GenBank/DDBJ databases">
        <title>Genomic Encyclopedia of Type Strains, Phase IV (KMG-IV): sequencing the most valuable type-strain genomes for metagenomic binning, comparative biology and taxonomic classification.</title>
        <authorList>
            <person name="Goeker M."/>
        </authorList>
    </citation>
    <scope>NUCLEOTIDE SEQUENCE [LARGE SCALE GENOMIC DNA]</scope>
    <source>
        <strain evidence="4 5">DSM 29661</strain>
    </source>
</reference>
<keyword evidence="1" id="KW-0808">Transferase</keyword>
<dbReference type="AlphaFoldDB" id="A0A318LHP4"/>
<organism evidence="4 5">
    <name type="scientific">Rivihabitans pingtungensis</name>
    <dbReference type="NCBI Taxonomy" id="1054498"/>
    <lineage>
        <taxon>Bacteria</taxon>
        <taxon>Pseudomonadati</taxon>
        <taxon>Pseudomonadota</taxon>
        <taxon>Betaproteobacteria</taxon>
        <taxon>Neisseriales</taxon>
        <taxon>Aquaspirillaceae</taxon>
        <taxon>Rivihabitans</taxon>
    </lineage>
</organism>
<evidence type="ECO:0000256" key="2">
    <source>
        <dbReference type="ARBA" id="ARBA00023315"/>
    </source>
</evidence>
<dbReference type="InterPro" id="IPR016181">
    <property type="entry name" value="Acyl_CoA_acyltransferase"/>
</dbReference>
<dbReference type="InterPro" id="IPR000182">
    <property type="entry name" value="GNAT_dom"/>
</dbReference>
<gene>
    <name evidence="4" type="ORF">DFR34_10232</name>
</gene>
<name>A0A318LHP4_9NEIS</name>
<accession>A0A318LHP4</accession>
<dbReference type="EMBL" id="QJKI01000002">
    <property type="protein sequence ID" value="PXX81197.1"/>
    <property type="molecule type" value="Genomic_DNA"/>
</dbReference>
<protein>
    <recommendedName>
        <fullName evidence="3">N-acetyltransferase domain-containing protein</fullName>
    </recommendedName>
</protein>
<evidence type="ECO:0000259" key="3">
    <source>
        <dbReference type="PROSITE" id="PS51186"/>
    </source>
</evidence>
<dbReference type="Gene3D" id="3.40.630.30">
    <property type="match status" value="1"/>
</dbReference>
<evidence type="ECO:0000313" key="5">
    <source>
        <dbReference type="Proteomes" id="UP000247555"/>
    </source>
</evidence>
<dbReference type="PANTHER" id="PTHR43877:SF2">
    <property type="entry name" value="AMINOALKYLPHOSPHONATE N-ACETYLTRANSFERASE-RELATED"/>
    <property type="match status" value="1"/>
</dbReference>
<dbReference type="SUPFAM" id="SSF55729">
    <property type="entry name" value="Acyl-CoA N-acyltransferases (Nat)"/>
    <property type="match status" value="1"/>
</dbReference>
<feature type="domain" description="N-acetyltransferase" evidence="3">
    <location>
        <begin position="4"/>
        <end position="151"/>
    </location>
</feature>
<dbReference type="GO" id="GO:0016747">
    <property type="term" value="F:acyltransferase activity, transferring groups other than amino-acyl groups"/>
    <property type="evidence" value="ECO:0007669"/>
    <property type="project" value="InterPro"/>
</dbReference>